<dbReference type="OrthoDB" id="9808408at2"/>
<dbReference type="InterPro" id="IPR035965">
    <property type="entry name" value="PAS-like_dom_sf"/>
</dbReference>
<sequence>MRQEADSNEALFRHASMGIVVVNSRGAIIRANPFAEKLFGYAADELAGKPIEILIPSRYAARHIGHREAYVENPKSRPMGVGMDLYAVTKDGREFPVEVSLGNFSHDDEQQVIAFISDITVRKRAEAEIEKLNNDLEETVEQRTRVLKDTLQQLELSLEKEKELNELKSRFVTMASHEFRTPLSTVQSSAYLIGKYTSTDDQPKREKHLQRIYSSITMLTDILNDFLSVGKIEEGKILVRKTTFRIAHFVQEVLAEMGNNLKPGQQIQFEHSGAEEEVWLDPSLLKHIMLNLLSNASKFSPPGSIISVTSQMGTDGLEIAVQDRGMGISAEDQQHLMERFFRGANALNIQGTGLGLHIISKYVELMDGEIACESVLEEGTTFFIRFDKVKHYEAEKNITH</sequence>
<keyword evidence="7" id="KW-0175">Coiled coil</keyword>
<evidence type="ECO:0000259" key="9">
    <source>
        <dbReference type="PROSITE" id="PS50112"/>
    </source>
</evidence>
<dbReference type="InterPro" id="IPR003594">
    <property type="entry name" value="HATPase_dom"/>
</dbReference>
<dbReference type="PROSITE" id="PS50113">
    <property type="entry name" value="PAC"/>
    <property type="match status" value="1"/>
</dbReference>
<dbReference type="SMART" id="SM00388">
    <property type="entry name" value="HisKA"/>
    <property type="match status" value="1"/>
</dbReference>
<dbReference type="RefSeq" id="WP_046371128.1">
    <property type="nucleotide sequence ID" value="NZ_BBWV01000004.1"/>
</dbReference>
<dbReference type="Gene3D" id="3.30.450.20">
    <property type="entry name" value="PAS domain"/>
    <property type="match status" value="1"/>
</dbReference>
<dbReference type="InterPro" id="IPR004358">
    <property type="entry name" value="Sig_transdc_His_kin-like_C"/>
</dbReference>
<dbReference type="NCBIfam" id="TIGR00229">
    <property type="entry name" value="sensory_box"/>
    <property type="match status" value="1"/>
</dbReference>
<dbReference type="CDD" id="cd00082">
    <property type="entry name" value="HisKA"/>
    <property type="match status" value="1"/>
</dbReference>
<dbReference type="PROSITE" id="PS50109">
    <property type="entry name" value="HIS_KIN"/>
    <property type="match status" value="1"/>
</dbReference>
<gene>
    <name evidence="11" type="ORF">FPE01S_04_04140</name>
</gene>
<organism evidence="11 12">
    <name type="scientific">Flavihumibacter petaseus NBRC 106054</name>
    <dbReference type="NCBI Taxonomy" id="1220578"/>
    <lineage>
        <taxon>Bacteria</taxon>
        <taxon>Pseudomonadati</taxon>
        <taxon>Bacteroidota</taxon>
        <taxon>Chitinophagia</taxon>
        <taxon>Chitinophagales</taxon>
        <taxon>Chitinophagaceae</taxon>
        <taxon>Flavihumibacter</taxon>
    </lineage>
</organism>
<feature type="domain" description="PAC" evidence="10">
    <location>
        <begin position="81"/>
        <end position="131"/>
    </location>
</feature>
<dbReference type="Proteomes" id="UP000033121">
    <property type="component" value="Unassembled WGS sequence"/>
</dbReference>
<dbReference type="Pfam" id="PF13426">
    <property type="entry name" value="PAS_9"/>
    <property type="match status" value="1"/>
</dbReference>
<dbReference type="PRINTS" id="PR00344">
    <property type="entry name" value="BCTRLSENSOR"/>
</dbReference>
<evidence type="ECO:0000256" key="4">
    <source>
        <dbReference type="ARBA" id="ARBA00022679"/>
    </source>
</evidence>
<dbReference type="InterPro" id="IPR000700">
    <property type="entry name" value="PAS-assoc_C"/>
</dbReference>
<accession>A0A0E9N745</accession>
<evidence type="ECO:0000259" key="8">
    <source>
        <dbReference type="PROSITE" id="PS50109"/>
    </source>
</evidence>
<evidence type="ECO:0000313" key="12">
    <source>
        <dbReference type="Proteomes" id="UP000033121"/>
    </source>
</evidence>
<dbReference type="InterPro" id="IPR000014">
    <property type="entry name" value="PAS"/>
</dbReference>
<comment type="caution">
    <text evidence="11">The sequence shown here is derived from an EMBL/GenBank/DDBJ whole genome shotgun (WGS) entry which is preliminary data.</text>
</comment>
<feature type="domain" description="Histidine kinase" evidence="8">
    <location>
        <begin position="174"/>
        <end position="390"/>
    </location>
</feature>
<evidence type="ECO:0000256" key="3">
    <source>
        <dbReference type="ARBA" id="ARBA00022553"/>
    </source>
</evidence>
<dbReference type="InterPro" id="IPR036097">
    <property type="entry name" value="HisK_dim/P_sf"/>
</dbReference>
<dbReference type="AlphaFoldDB" id="A0A0E9N745"/>
<dbReference type="SUPFAM" id="SSF47384">
    <property type="entry name" value="Homodimeric domain of signal transducing histidine kinase"/>
    <property type="match status" value="1"/>
</dbReference>
<dbReference type="SUPFAM" id="SSF55785">
    <property type="entry name" value="PYP-like sensor domain (PAS domain)"/>
    <property type="match status" value="1"/>
</dbReference>
<evidence type="ECO:0000256" key="5">
    <source>
        <dbReference type="ARBA" id="ARBA00022777"/>
    </source>
</evidence>
<dbReference type="PANTHER" id="PTHR43711:SF26">
    <property type="entry name" value="SENSOR HISTIDINE KINASE RCSC"/>
    <property type="match status" value="1"/>
</dbReference>
<dbReference type="CDD" id="cd00075">
    <property type="entry name" value="HATPase"/>
    <property type="match status" value="1"/>
</dbReference>
<dbReference type="Gene3D" id="1.10.287.130">
    <property type="match status" value="1"/>
</dbReference>
<dbReference type="GO" id="GO:0000155">
    <property type="term" value="F:phosphorelay sensor kinase activity"/>
    <property type="evidence" value="ECO:0007669"/>
    <property type="project" value="InterPro"/>
</dbReference>
<dbReference type="STRING" id="1220578.FPE01S_04_04140"/>
<name>A0A0E9N745_9BACT</name>
<evidence type="ECO:0000313" key="11">
    <source>
        <dbReference type="EMBL" id="GAO45170.1"/>
    </source>
</evidence>
<comment type="catalytic activity">
    <reaction evidence="1">
        <text>ATP + protein L-histidine = ADP + protein N-phospho-L-histidine.</text>
        <dbReference type="EC" id="2.7.13.3"/>
    </reaction>
</comment>
<evidence type="ECO:0000256" key="7">
    <source>
        <dbReference type="SAM" id="Coils"/>
    </source>
</evidence>
<evidence type="ECO:0000256" key="2">
    <source>
        <dbReference type="ARBA" id="ARBA00012438"/>
    </source>
</evidence>
<dbReference type="InterPro" id="IPR005467">
    <property type="entry name" value="His_kinase_dom"/>
</dbReference>
<reference evidence="11 12" key="1">
    <citation type="submission" date="2015-04" db="EMBL/GenBank/DDBJ databases">
        <title>Whole genome shotgun sequence of Flavihumibacter petaseus NBRC 106054.</title>
        <authorList>
            <person name="Miyazawa S."/>
            <person name="Hosoyama A."/>
            <person name="Hashimoto M."/>
            <person name="Noguchi M."/>
            <person name="Tsuchikane K."/>
            <person name="Ohji S."/>
            <person name="Yamazoe A."/>
            <person name="Ichikawa N."/>
            <person name="Kimura A."/>
            <person name="Fujita N."/>
        </authorList>
    </citation>
    <scope>NUCLEOTIDE SEQUENCE [LARGE SCALE GENOMIC DNA]</scope>
    <source>
        <strain evidence="11 12">NBRC 106054</strain>
    </source>
</reference>
<proteinExistence type="predicted"/>
<keyword evidence="5 11" id="KW-0418">Kinase</keyword>
<dbReference type="CDD" id="cd00130">
    <property type="entry name" value="PAS"/>
    <property type="match status" value="1"/>
</dbReference>
<dbReference type="SUPFAM" id="SSF55874">
    <property type="entry name" value="ATPase domain of HSP90 chaperone/DNA topoisomerase II/histidine kinase"/>
    <property type="match status" value="1"/>
</dbReference>
<dbReference type="SMART" id="SM00387">
    <property type="entry name" value="HATPase_c"/>
    <property type="match status" value="1"/>
</dbReference>
<feature type="coiled-coil region" evidence="7">
    <location>
        <begin position="122"/>
        <end position="164"/>
    </location>
</feature>
<dbReference type="EMBL" id="BBWV01000004">
    <property type="protein sequence ID" value="GAO45170.1"/>
    <property type="molecule type" value="Genomic_DNA"/>
</dbReference>
<dbReference type="InterPro" id="IPR003661">
    <property type="entry name" value="HisK_dim/P_dom"/>
</dbReference>
<dbReference type="EC" id="2.7.13.3" evidence="2"/>
<evidence type="ECO:0000256" key="1">
    <source>
        <dbReference type="ARBA" id="ARBA00000085"/>
    </source>
</evidence>
<protein>
    <recommendedName>
        <fullName evidence="2">histidine kinase</fullName>
        <ecNumber evidence="2">2.7.13.3</ecNumber>
    </recommendedName>
</protein>
<dbReference type="Gene3D" id="3.30.565.10">
    <property type="entry name" value="Histidine kinase-like ATPase, C-terminal domain"/>
    <property type="match status" value="1"/>
</dbReference>
<keyword evidence="12" id="KW-1185">Reference proteome</keyword>
<keyword evidence="4" id="KW-0808">Transferase</keyword>
<dbReference type="PANTHER" id="PTHR43711">
    <property type="entry name" value="TWO-COMPONENT HISTIDINE KINASE"/>
    <property type="match status" value="1"/>
</dbReference>
<dbReference type="PROSITE" id="PS50112">
    <property type="entry name" value="PAS"/>
    <property type="match status" value="1"/>
</dbReference>
<dbReference type="Pfam" id="PF02518">
    <property type="entry name" value="HATPase_c"/>
    <property type="match status" value="1"/>
</dbReference>
<feature type="domain" description="PAS" evidence="9">
    <location>
        <begin position="4"/>
        <end position="57"/>
    </location>
</feature>
<dbReference type="InterPro" id="IPR036890">
    <property type="entry name" value="HATPase_C_sf"/>
</dbReference>
<keyword evidence="6" id="KW-0902">Two-component regulatory system</keyword>
<dbReference type="InterPro" id="IPR050736">
    <property type="entry name" value="Sensor_HK_Regulatory"/>
</dbReference>
<dbReference type="SMART" id="SM00091">
    <property type="entry name" value="PAS"/>
    <property type="match status" value="1"/>
</dbReference>
<dbReference type="Pfam" id="PF00512">
    <property type="entry name" value="HisKA"/>
    <property type="match status" value="1"/>
</dbReference>
<keyword evidence="3" id="KW-0597">Phosphoprotein</keyword>
<evidence type="ECO:0000259" key="10">
    <source>
        <dbReference type="PROSITE" id="PS50113"/>
    </source>
</evidence>
<evidence type="ECO:0000256" key="6">
    <source>
        <dbReference type="ARBA" id="ARBA00023012"/>
    </source>
</evidence>